<accession>A0A1E1VZA9</accession>
<dbReference type="InterPro" id="IPR012337">
    <property type="entry name" value="RNaseH-like_sf"/>
</dbReference>
<dbReference type="InterPro" id="IPR050951">
    <property type="entry name" value="Retrovirus_Pol_polyprotein"/>
</dbReference>
<gene>
    <name evidence="2" type="ORF">g.18503</name>
</gene>
<dbReference type="SUPFAM" id="SSF53098">
    <property type="entry name" value="Ribonuclease H-like"/>
    <property type="match status" value="1"/>
</dbReference>
<protein>
    <recommendedName>
        <fullName evidence="1">Integrase catalytic domain-containing protein</fullName>
    </recommendedName>
</protein>
<dbReference type="GO" id="GO:0015074">
    <property type="term" value="P:DNA integration"/>
    <property type="evidence" value="ECO:0007669"/>
    <property type="project" value="InterPro"/>
</dbReference>
<feature type="non-terminal residue" evidence="2">
    <location>
        <position position="162"/>
    </location>
</feature>
<dbReference type="InterPro" id="IPR001584">
    <property type="entry name" value="Integrase_cat-core"/>
</dbReference>
<evidence type="ECO:0000259" key="1">
    <source>
        <dbReference type="PROSITE" id="PS50994"/>
    </source>
</evidence>
<name>A0A1E1VZA9_PECGO</name>
<dbReference type="AlphaFoldDB" id="A0A1E1VZA9"/>
<dbReference type="InterPro" id="IPR036397">
    <property type="entry name" value="RNaseH_sf"/>
</dbReference>
<feature type="domain" description="Integrase catalytic" evidence="1">
    <location>
        <begin position="1"/>
        <end position="59"/>
    </location>
</feature>
<organism evidence="2">
    <name type="scientific">Pectinophora gossypiella</name>
    <name type="common">Cotton pink bollworm</name>
    <name type="synonym">Depressaria gossypiella</name>
    <dbReference type="NCBI Taxonomy" id="13191"/>
    <lineage>
        <taxon>Eukaryota</taxon>
        <taxon>Metazoa</taxon>
        <taxon>Ecdysozoa</taxon>
        <taxon>Arthropoda</taxon>
        <taxon>Hexapoda</taxon>
        <taxon>Insecta</taxon>
        <taxon>Pterygota</taxon>
        <taxon>Neoptera</taxon>
        <taxon>Endopterygota</taxon>
        <taxon>Lepidoptera</taxon>
        <taxon>Glossata</taxon>
        <taxon>Ditrysia</taxon>
        <taxon>Gelechioidea</taxon>
        <taxon>Gelechiidae</taxon>
        <taxon>Apatetrinae</taxon>
        <taxon>Pectinophora</taxon>
    </lineage>
</organism>
<dbReference type="EMBL" id="GDQN01010987">
    <property type="protein sequence ID" value="JAT80067.1"/>
    <property type="molecule type" value="Transcribed_RNA"/>
</dbReference>
<sequence>ANGQVERYNRTILASLGALMHNKPKGAWDDYLPDVQLGINTSVHATTQKTPTELLFGRKITNPTESIMNEVIDDISNGTNITNLDEARQQAKSRIDERQAKDKENNDIQKIRRKQFAVGDLVRAIRAIPSQDGQSRKLEAKLKGPYRIKQVLPNDRYVIEDT</sequence>
<dbReference type="Gene3D" id="3.30.420.10">
    <property type="entry name" value="Ribonuclease H-like superfamily/Ribonuclease H"/>
    <property type="match status" value="1"/>
</dbReference>
<dbReference type="GO" id="GO:0003676">
    <property type="term" value="F:nucleic acid binding"/>
    <property type="evidence" value="ECO:0007669"/>
    <property type="project" value="InterPro"/>
</dbReference>
<proteinExistence type="predicted"/>
<dbReference type="PANTHER" id="PTHR37984:SF5">
    <property type="entry name" value="PROTEIN NYNRIN-LIKE"/>
    <property type="match status" value="1"/>
</dbReference>
<dbReference type="PANTHER" id="PTHR37984">
    <property type="entry name" value="PROTEIN CBG26694"/>
    <property type="match status" value="1"/>
</dbReference>
<feature type="non-terminal residue" evidence="2">
    <location>
        <position position="1"/>
    </location>
</feature>
<reference evidence="2" key="1">
    <citation type="submission" date="2015-09" db="EMBL/GenBank/DDBJ databases">
        <title>De novo assembly of Pectinophora gossypiella (Pink Bollworm) gut transcriptome.</title>
        <authorList>
            <person name="Tassone E.E."/>
        </authorList>
    </citation>
    <scope>NUCLEOTIDE SEQUENCE</scope>
</reference>
<evidence type="ECO:0000313" key="2">
    <source>
        <dbReference type="EMBL" id="JAT80067.1"/>
    </source>
</evidence>
<dbReference type="PROSITE" id="PS50994">
    <property type="entry name" value="INTEGRASE"/>
    <property type="match status" value="1"/>
</dbReference>